<reference evidence="1 2" key="1">
    <citation type="submission" date="2016-10" db="EMBL/GenBank/DDBJ databases">
        <authorList>
            <person name="de Groot N.N."/>
        </authorList>
    </citation>
    <scope>NUCLEOTIDE SEQUENCE [LARGE SCALE GENOMIC DNA]</scope>
    <source>
        <strain evidence="1 2">DSM 23126</strain>
    </source>
</reference>
<dbReference type="InterPro" id="IPR036513">
    <property type="entry name" value="STAS_dom_sf"/>
</dbReference>
<dbReference type="InterPro" id="IPR021866">
    <property type="entry name" value="SpoIIAA-like"/>
</dbReference>
<dbReference type="Gene3D" id="3.40.50.10600">
    <property type="entry name" value="SpoIIaa-like domains"/>
    <property type="match status" value="1"/>
</dbReference>
<dbReference type="SUPFAM" id="SSF52091">
    <property type="entry name" value="SpoIIaa-like"/>
    <property type="match status" value="1"/>
</dbReference>
<dbReference type="EMBL" id="FNNC01000001">
    <property type="protein sequence ID" value="SDW12938.1"/>
    <property type="molecule type" value="Genomic_DNA"/>
</dbReference>
<name>A0A1H2R172_9BACI</name>
<dbReference type="OrthoDB" id="2389786at2"/>
<keyword evidence="2" id="KW-1185">Reference proteome</keyword>
<evidence type="ECO:0000313" key="1">
    <source>
        <dbReference type="EMBL" id="SDW12938.1"/>
    </source>
</evidence>
<dbReference type="Proteomes" id="UP000199488">
    <property type="component" value="Unassembled WGS sequence"/>
</dbReference>
<accession>A0A1H2R172</accession>
<dbReference type="Pfam" id="PF11964">
    <property type="entry name" value="SpoIIAA-like"/>
    <property type="match status" value="1"/>
</dbReference>
<proteinExistence type="predicted"/>
<gene>
    <name evidence="1" type="ORF">SAMN05421781_0543</name>
</gene>
<sequence>MLTVTSAETDHTIEIEISGKLTEEDYETFRKWFDAVKQDDAPINLLAVVTDWKGMTPRAVIEDLKWLRRIKEFQKMALVSDEKGLKAAEAFGKLLPGIETKHFGQTEKEQARAWLAR</sequence>
<organism evidence="1 2">
    <name type="scientific">Marinococcus luteus</name>
    <dbReference type="NCBI Taxonomy" id="1122204"/>
    <lineage>
        <taxon>Bacteria</taxon>
        <taxon>Bacillati</taxon>
        <taxon>Bacillota</taxon>
        <taxon>Bacilli</taxon>
        <taxon>Bacillales</taxon>
        <taxon>Bacillaceae</taxon>
        <taxon>Marinococcus</taxon>
    </lineage>
</organism>
<dbReference type="STRING" id="1122204.SAMN05421781_0543"/>
<dbReference type="InterPro" id="IPR038396">
    <property type="entry name" value="SpoIIAA-like_sf"/>
</dbReference>
<protein>
    <submittedName>
        <fullName evidence="1">SpoIIAA-like</fullName>
    </submittedName>
</protein>
<dbReference type="AlphaFoldDB" id="A0A1H2R172"/>
<dbReference type="RefSeq" id="WP_091610807.1">
    <property type="nucleotide sequence ID" value="NZ_FNNC01000001.1"/>
</dbReference>
<evidence type="ECO:0000313" key="2">
    <source>
        <dbReference type="Proteomes" id="UP000199488"/>
    </source>
</evidence>